<keyword evidence="2" id="KW-1185">Reference proteome</keyword>
<dbReference type="AlphaFoldDB" id="A0A0V1DYC9"/>
<sequence>MYYRRIGELYCIQANGQLPLLCDLSHKNCILNSDDFGCI</sequence>
<protein>
    <submittedName>
        <fullName evidence="1">Uncharacterized protein</fullName>
    </submittedName>
</protein>
<evidence type="ECO:0000313" key="2">
    <source>
        <dbReference type="Proteomes" id="UP000054995"/>
    </source>
</evidence>
<dbReference type="Proteomes" id="UP000054995">
    <property type="component" value="Unassembled WGS sequence"/>
</dbReference>
<accession>A0A0V1DYC9</accession>
<reference evidence="1 2" key="1">
    <citation type="submission" date="2015-01" db="EMBL/GenBank/DDBJ databases">
        <title>Evolution of Trichinella species and genotypes.</title>
        <authorList>
            <person name="Korhonen P.K."/>
            <person name="Edoardo P."/>
            <person name="Giuseppe L.R."/>
            <person name="Gasser R.B."/>
        </authorList>
    </citation>
    <scope>NUCLEOTIDE SEQUENCE [LARGE SCALE GENOMIC DNA]</scope>
    <source>
        <strain evidence="1">ISS470</strain>
    </source>
</reference>
<comment type="caution">
    <text evidence="1">The sequence shown here is derived from an EMBL/GenBank/DDBJ whole genome shotgun (WGS) entry which is preliminary data.</text>
</comment>
<organism evidence="1 2">
    <name type="scientific">Trichinella pseudospiralis</name>
    <name type="common">Parasitic roundworm</name>
    <dbReference type="NCBI Taxonomy" id="6337"/>
    <lineage>
        <taxon>Eukaryota</taxon>
        <taxon>Metazoa</taxon>
        <taxon>Ecdysozoa</taxon>
        <taxon>Nematoda</taxon>
        <taxon>Enoplea</taxon>
        <taxon>Dorylaimia</taxon>
        <taxon>Trichinellida</taxon>
        <taxon>Trichinellidae</taxon>
        <taxon>Trichinella</taxon>
    </lineage>
</organism>
<gene>
    <name evidence="1" type="ORF">T4D_1523</name>
</gene>
<name>A0A0V1DYC9_TRIPS</name>
<evidence type="ECO:0000313" key="1">
    <source>
        <dbReference type="EMBL" id="KRY66559.1"/>
    </source>
</evidence>
<dbReference type="EMBL" id="JYDT01001255">
    <property type="protein sequence ID" value="KRY66559.1"/>
    <property type="molecule type" value="Genomic_DNA"/>
</dbReference>
<proteinExistence type="predicted"/>